<sequence>FICFNSEEHFRLFKHQMILCVTVQHTQFSIGGFDVVHVLHGFVQAMQHDSTVSSNHGVSHDGSGIVQVSKVAEVPLLGDMFVGWINHVHPKDAYHRLLFSSAKTKPK</sequence>
<name>A0A8C1Z0P1_CYPCA</name>
<dbReference type="Ensembl" id="ENSCCRT00015046059.1">
    <property type="protein sequence ID" value="ENSCCRP00015044555.1"/>
    <property type="gene ID" value="ENSCCRG00015018473.1"/>
</dbReference>
<protein>
    <submittedName>
        <fullName evidence="1">Uncharacterized protein</fullName>
    </submittedName>
</protein>
<dbReference type="Proteomes" id="UP000694700">
    <property type="component" value="Unplaced"/>
</dbReference>
<organism evidence="1 2">
    <name type="scientific">Cyprinus carpio</name>
    <name type="common">Common carp</name>
    <dbReference type="NCBI Taxonomy" id="7962"/>
    <lineage>
        <taxon>Eukaryota</taxon>
        <taxon>Metazoa</taxon>
        <taxon>Chordata</taxon>
        <taxon>Craniata</taxon>
        <taxon>Vertebrata</taxon>
        <taxon>Euteleostomi</taxon>
        <taxon>Actinopterygii</taxon>
        <taxon>Neopterygii</taxon>
        <taxon>Teleostei</taxon>
        <taxon>Ostariophysi</taxon>
        <taxon>Cypriniformes</taxon>
        <taxon>Cyprinidae</taxon>
        <taxon>Cyprininae</taxon>
        <taxon>Cyprinus</taxon>
    </lineage>
</organism>
<dbReference type="AlphaFoldDB" id="A0A8C1Z0P1"/>
<proteinExistence type="predicted"/>
<reference evidence="1" key="1">
    <citation type="submission" date="2025-08" db="UniProtKB">
        <authorList>
            <consortium name="Ensembl"/>
        </authorList>
    </citation>
    <scope>IDENTIFICATION</scope>
</reference>
<evidence type="ECO:0000313" key="1">
    <source>
        <dbReference type="Ensembl" id="ENSCCRP00015044555.1"/>
    </source>
</evidence>
<accession>A0A8C1Z0P1</accession>
<evidence type="ECO:0000313" key="2">
    <source>
        <dbReference type="Proteomes" id="UP000694700"/>
    </source>
</evidence>